<dbReference type="GO" id="GO:0005524">
    <property type="term" value="F:ATP binding"/>
    <property type="evidence" value="ECO:0007669"/>
    <property type="project" value="UniProtKB-KW"/>
</dbReference>
<keyword evidence="2" id="KW-0067">ATP-binding</keyword>
<keyword evidence="7" id="KW-1185">Reference proteome</keyword>
<accession>A0A9P1CJM6</accession>
<protein>
    <submittedName>
        <fullName evidence="6">ABC transporter domain-containing protein</fullName>
    </submittedName>
</protein>
<dbReference type="EMBL" id="CAMXCT020001760">
    <property type="protein sequence ID" value="CAL1146180.1"/>
    <property type="molecule type" value="Genomic_DNA"/>
</dbReference>
<proteinExistence type="predicted"/>
<dbReference type="SUPFAM" id="SSF52540">
    <property type="entry name" value="P-loop containing nucleoside triphosphate hydrolases"/>
    <property type="match status" value="2"/>
</dbReference>
<dbReference type="OrthoDB" id="6512918at2759"/>
<dbReference type="InterPro" id="IPR003439">
    <property type="entry name" value="ABC_transporter-like_ATP-bd"/>
</dbReference>
<comment type="caution">
    <text evidence="4">The sequence shown here is derived from an EMBL/GenBank/DDBJ whole genome shotgun (WGS) entry which is preliminary data.</text>
</comment>
<gene>
    <name evidence="4" type="ORF">C1SCF055_LOCUS19601</name>
</gene>
<dbReference type="SMART" id="SM00382">
    <property type="entry name" value="AAA"/>
    <property type="match status" value="2"/>
</dbReference>
<dbReference type="InterPro" id="IPR003593">
    <property type="entry name" value="AAA+_ATPase"/>
</dbReference>
<evidence type="ECO:0000313" key="5">
    <source>
        <dbReference type="EMBL" id="CAL1146180.1"/>
    </source>
</evidence>
<dbReference type="PANTHER" id="PTHR43158:SF2">
    <property type="entry name" value="SKFA PEPTIDE EXPORT ATP-BINDING PROTEIN SKFE"/>
    <property type="match status" value="1"/>
</dbReference>
<dbReference type="Proteomes" id="UP001152797">
    <property type="component" value="Unassembled WGS sequence"/>
</dbReference>
<feature type="domain" description="ABC transporter" evidence="3">
    <location>
        <begin position="260"/>
        <end position="495"/>
    </location>
</feature>
<dbReference type="EMBL" id="CAMXCT030001760">
    <property type="protein sequence ID" value="CAL4780117.1"/>
    <property type="molecule type" value="Genomic_DNA"/>
</dbReference>
<dbReference type="PROSITE" id="PS50893">
    <property type="entry name" value="ABC_TRANSPORTER_2"/>
    <property type="match status" value="2"/>
</dbReference>
<evidence type="ECO:0000313" key="6">
    <source>
        <dbReference type="EMBL" id="CAL4780117.1"/>
    </source>
</evidence>
<organism evidence="4">
    <name type="scientific">Cladocopium goreaui</name>
    <dbReference type="NCBI Taxonomy" id="2562237"/>
    <lineage>
        <taxon>Eukaryota</taxon>
        <taxon>Sar</taxon>
        <taxon>Alveolata</taxon>
        <taxon>Dinophyceae</taxon>
        <taxon>Suessiales</taxon>
        <taxon>Symbiodiniaceae</taxon>
        <taxon>Cladocopium</taxon>
    </lineage>
</organism>
<evidence type="ECO:0000259" key="3">
    <source>
        <dbReference type="PROSITE" id="PS50893"/>
    </source>
</evidence>
<dbReference type="PANTHER" id="PTHR43158">
    <property type="entry name" value="SKFA PEPTIDE EXPORT ATP-BINDING PROTEIN SKFE"/>
    <property type="match status" value="1"/>
</dbReference>
<name>A0A9P1CJM6_9DINO</name>
<dbReference type="InterPro" id="IPR027417">
    <property type="entry name" value="P-loop_NTPase"/>
</dbReference>
<evidence type="ECO:0000256" key="1">
    <source>
        <dbReference type="ARBA" id="ARBA00022741"/>
    </source>
</evidence>
<dbReference type="AlphaFoldDB" id="A0A9P1CJM6"/>
<dbReference type="Pfam" id="PF00005">
    <property type="entry name" value="ABC_tran"/>
    <property type="match status" value="2"/>
</dbReference>
<dbReference type="EMBL" id="CAMXCT010001760">
    <property type="protein sequence ID" value="CAI3992805.1"/>
    <property type="molecule type" value="Genomic_DNA"/>
</dbReference>
<dbReference type="Gene3D" id="3.40.50.300">
    <property type="entry name" value="P-loop containing nucleotide triphosphate hydrolases"/>
    <property type="match status" value="2"/>
</dbReference>
<dbReference type="CDD" id="cd00267">
    <property type="entry name" value="ABC_ATPase"/>
    <property type="match status" value="1"/>
</dbReference>
<feature type="domain" description="ABC transporter" evidence="3">
    <location>
        <begin position="3"/>
        <end position="232"/>
    </location>
</feature>
<reference evidence="4" key="1">
    <citation type="submission" date="2022-10" db="EMBL/GenBank/DDBJ databases">
        <authorList>
            <person name="Chen Y."/>
            <person name="Dougan E. K."/>
            <person name="Chan C."/>
            <person name="Rhodes N."/>
            <person name="Thang M."/>
        </authorList>
    </citation>
    <scope>NUCLEOTIDE SEQUENCE</scope>
</reference>
<dbReference type="GO" id="GO:0016887">
    <property type="term" value="F:ATP hydrolysis activity"/>
    <property type="evidence" value="ECO:0007669"/>
    <property type="project" value="InterPro"/>
</dbReference>
<evidence type="ECO:0000256" key="2">
    <source>
        <dbReference type="ARBA" id="ARBA00022840"/>
    </source>
</evidence>
<reference evidence="5" key="2">
    <citation type="submission" date="2024-04" db="EMBL/GenBank/DDBJ databases">
        <authorList>
            <person name="Chen Y."/>
            <person name="Shah S."/>
            <person name="Dougan E. K."/>
            <person name="Thang M."/>
            <person name="Chan C."/>
        </authorList>
    </citation>
    <scope>NUCLEOTIDE SEQUENCE [LARGE SCALE GENOMIC DNA]</scope>
</reference>
<evidence type="ECO:0000313" key="7">
    <source>
        <dbReference type="Proteomes" id="UP001152797"/>
    </source>
</evidence>
<evidence type="ECO:0000313" key="4">
    <source>
        <dbReference type="EMBL" id="CAI3992805.1"/>
    </source>
</evidence>
<sequence length="631" mass="68013">MAIKVSSLTFAPLPGGKPVLEGISFSLPFGARCLCVGRNGAGKSTLLQLLSGQKMAPAGTLEICGEDPFRGRSGQQVVLVSGGAPLRADPAIEERMAQMKVFELLGEELPDATSYLGRLMKVLDVQSFWSSYLGHLSDGQRCRVELVRRLREPKQVVLLDEITAELDMLVRQDLLDFLASESCTVLNVTHVFDACEGWATHLLRLEGGQHQLDALEPGQDIFQRVVVALSADRSAVPSHPADPADPADPAATNNVRGDVVKICELNFEYGLRGAVRVDELTLPASCRCLLLGLNGSGKSTLLNIIAGRRMAKAKILEVLGHQPFQDRALDRELCILSSEWKRQVSQMRGQLTFKDLADAALAELQQDGFDAMLLAKRMLRLVQMLGVEPTKSLGLLSDGGLRRVQLVLKLLKPAKLLLVDEVTADLDVLARDALLKFLKEESEAGCTVVYCTHILDGLQGWATHLLHLSAGCPVQLELLRGAESWTAAVLARLREDRLRPPVPPVTEDAACDEVGLPSGWQQRRSAAAAGAFGNYAWRVEATPQEEWSFKSIAPEPSNQPPAAPAMPAAPVMPVAAPAAVPAVPEPMGTGHGGYAAGPVAPVESGDPFIGRRMNQMRAEELVALGIIPPEK</sequence>
<keyword evidence="1" id="KW-0547">Nucleotide-binding</keyword>